<dbReference type="AlphaFoldDB" id="A0A427AS43"/>
<dbReference type="Proteomes" id="UP000287651">
    <property type="component" value="Unassembled WGS sequence"/>
</dbReference>
<evidence type="ECO:0000313" key="4">
    <source>
        <dbReference type="EMBL" id="RRT79035.1"/>
    </source>
</evidence>
<gene>
    <name evidence="4" type="ORF">B296_00018957</name>
</gene>
<dbReference type="Pfam" id="PF05605">
    <property type="entry name" value="zf-Di19"/>
    <property type="match status" value="1"/>
</dbReference>
<dbReference type="PANTHER" id="PTHR31875">
    <property type="entry name" value="PROTEIN DEHYDRATION-INDUCED 19"/>
    <property type="match status" value="1"/>
</dbReference>
<organism evidence="4 5">
    <name type="scientific">Ensete ventricosum</name>
    <name type="common">Abyssinian banana</name>
    <name type="synonym">Musa ensete</name>
    <dbReference type="NCBI Taxonomy" id="4639"/>
    <lineage>
        <taxon>Eukaryota</taxon>
        <taxon>Viridiplantae</taxon>
        <taxon>Streptophyta</taxon>
        <taxon>Embryophyta</taxon>
        <taxon>Tracheophyta</taxon>
        <taxon>Spermatophyta</taxon>
        <taxon>Magnoliopsida</taxon>
        <taxon>Liliopsida</taxon>
        <taxon>Zingiberales</taxon>
        <taxon>Musaceae</taxon>
        <taxon>Ensete</taxon>
    </lineage>
</organism>
<dbReference type="InterPro" id="IPR027935">
    <property type="entry name" value="Di19_C"/>
</dbReference>
<dbReference type="PANTHER" id="PTHR31875:SF6">
    <property type="entry name" value="PROTEIN DEHYDRATION-INDUCED 19"/>
    <property type="match status" value="1"/>
</dbReference>
<evidence type="ECO:0000259" key="2">
    <source>
        <dbReference type="Pfam" id="PF05605"/>
    </source>
</evidence>
<dbReference type="InterPro" id="IPR033347">
    <property type="entry name" value="Di19"/>
</dbReference>
<dbReference type="InterPro" id="IPR008598">
    <property type="entry name" value="Di19_Zn-bd"/>
</dbReference>
<comment type="similarity">
    <text evidence="1">Belongs to the Di19 family.</text>
</comment>
<evidence type="ECO:0008006" key="6">
    <source>
        <dbReference type="Google" id="ProtNLM"/>
    </source>
</evidence>
<feature type="non-terminal residue" evidence="4">
    <location>
        <position position="1"/>
    </location>
</feature>
<evidence type="ECO:0000313" key="5">
    <source>
        <dbReference type="Proteomes" id="UP000287651"/>
    </source>
</evidence>
<evidence type="ECO:0000259" key="3">
    <source>
        <dbReference type="Pfam" id="PF14571"/>
    </source>
</evidence>
<comment type="caution">
    <text evidence="4">The sequence shown here is derived from an EMBL/GenBank/DDBJ whole genome shotgun (WGS) entry which is preliminary data.</text>
</comment>
<dbReference type="Pfam" id="PF14571">
    <property type="entry name" value="Di19_C"/>
    <property type="match status" value="1"/>
</dbReference>
<evidence type="ECO:0000256" key="1">
    <source>
        <dbReference type="ARBA" id="ARBA00007109"/>
    </source>
</evidence>
<sequence>RLSVDDFEVEEEIWPDLPCPYCYEDHDLASLCSHLEEEHPFESKVAVCPICSVKIMKDMLNHIIVQHGHLLKVSFYKTSLAKLKFQLAMIRISSKTDILIKMFLLASFDSSMTHEEREQKRKHATTRATFVQDLLLSTLFTN</sequence>
<feature type="domain" description="Di19 C-terminal" evidence="3">
    <location>
        <begin position="106"/>
        <end position="139"/>
    </location>
</feature>
<dbReference type="EMBL" id="AMZH03001514">
    <property type="protein sequence ID" value="RRT79035.1"/>
    <property type="molecule type" value="Genomic_DNA"/>
</dbReference>
<protein>
    <recommendedName>
        <fullName evidence="6">Drought induced 19 protein type zinc-binding domain-containing protein</fullName>
    </recommendedName>
</protein>
<proteinExistence type="inferred from homology"/>
<name>A0A427AS43_ENSVE</name>
<accession>A0A427AS43</accession>
<feature type="domain" description="Di19 zinc-binding" evidence="2">
    <location>
        <begin position="16"/>
        <end position="68"/>
    </location>
</feature>
<reference evidence="4 5" key="1">
    <citation type="journal article" date="2014" name="Agronomy (Basel)">
        <title>A Draft Genome Sequence for Ensete ventricosum, the Drought-Tolerant Tree Against Hunger.</title>
        <authorList>
            <person name="Harrison J."/>
            <person name="Moore K.A."/>
            <person name="Paszkiewicz K."/>
            <person name="Jones T."/>
            <person name="Grant M."/>
            <person name="Ambacheew D."/>
            <person name="Muzemil S."/>
            <person name="Studholme D.J."/>
        </authorList>
    </citation>
    <scope>NUCLEOTIDE SEQUENCE [LARGE SCALE GENOMIC DNA]</scope>
</reference>